<protein>
    <recommendedName>
        <fullName evidence="3">SprT-like domain-containing protein</fullName>
    </recommendedName>
</protein>
<gene>
    <name evidence="1" type="ORF">UT15_C0003G0047</name>
</gene>
<proteinExistence type="predicted"/>
<evidence type="ECO:0000313" key="1">
    <source>
        <dbReference type="EMBL" id="KKQ90872.1"/>
    </source>
</evidence>
<organism evidence="1 2">
    <name type="scientific">Berkelbacteria bacterium GW2011_GWA1_39_10</name>
    <dbReference type="NCBI Taxonomy" id="1618332"/>
    <lineage>
        <taxon>Bacteria</taxon>
        <taxon>Candidatus Berkelbacteria</taxon>
    </lineage>
</organism>
<comment type="caution">
    <text evidence="1">The sequence shown here is derived from an EMBL/GenBank/DDBJ whole genome shotgun (WGS) entry which is preliminary data.</text>
</comment>
<dbReference type="Proteomes" id="UP000033862">
    <property type="component" value="Unassembled WGS sequence"/>
</dbReference>
<dbReference type="EMBL" id="LBVS01000003">
    <property type="protein sequence ID" value="KKQ90872.1"/>
    <property type="molecule type" value="Genomic_DNA"/>
</dbReference>
<evidence type="ECO:0008006" key="3">
    <source>
        <dbReference type="Google" id="ProtNLM"/>
    </source>
</evidence>
<dbReference type="STRING" id="1618332.UT15_C0003G0047"/>
<reference evidence="1 2" key="1">
    <citation type="journal article" date="2015" name="Nature">
        <title>rRNA introns, odd ribosomes, and small enigmatic genomes across a large radiation of phyla.</title>
        <authorList>
            <person name="Brown C.T."/>
            <person name="Hug L.A."/>
            <person name="Thomas B.C."/>
            <person name="Sharon I."/>
            <person name="Castelle C.J."/>
            <person name="Singh A."/>
            <person name="Wilkins M.J."/>
            <person name="Williams K.H."/>
            <person name="Banfield J.F."/>
        </authorList>
    </citation>
    <scope>NUCLEOTIDE SEQUENCE [LARGE SCALE GENOMIC DNA]</scope>
</reference>
<dbReference type="AlphaFoldDB" id="A0A0G0LIH3"/>
<sequence>MIYTIVMQRDHKWLKFRLETIWKRYFPDIVIVNNVLVKFGRASMTRLGSIKYGRQRENRNTIITINGHFKDLEIPEFVIDAVLAHELTHYAHGFFNPNGQIKRFPHKGGVVHKEMTGRGLENLLKLEKKWIKENWRGYIKANHFK</sequence>
<name>A0A0G0LIH3_9BACT</name>
<evidence type="ECO:0000313" key="2">
    <source>
        <dbReference type="Proteomes" id="UP000033862"/>
    </source>
</evidence>
<accession>A0A0G0LIH3</accession>